<gene>
    <name evidence="1" type="ORF">SAMN05216175_11214</name>
</gene>
<dbReference type="OrthoDB" id="6088929at2"/>
<protein>
    <submittedName>
        <fullName evidence="1">Uncharacterized protein</fullName>
    </submittedName>
</protein>
<reference evidence="2" key="1">
    <citation type="submission" date="2016-10" db="EMBL/GenBank/DDBJ databases">
        <authorList>
            <person name="Varghese N."/>
            <person name="Submissions S."/>
        </authorList>
    </citation>
    <scope>NUCLEOTIDE SEQUENCE [LARGE SCALE GENOMIC DNA]</scope>
    <source>
        <strain evidence="2">CGMCC 1.10971</strain>
    </source>
</reference>
<sequence length="149" mass="16243">MQTEKIQARIETYTSSLPQAVQSPHGAQFAMLLSLISTNQSNSYEHSSQSVESPRGEGFVLPAEAAYPGIDELHTPYLVERLNHSVNDNIPGDFAYINSHIQTRALSSSRLQRASADEFAKMALLSSGRLMLDHIGQSLTSVPSISVQA</sequence>
<dbReference type="STRING" id="1045558.SAMN05216175_11214"/>
<proteinExistence type="predicted"/>
<accession>A0A1I2U7G9</accession>
<dbReference type="Proteomes" id="UP000198623">
    <property type="component" value="Unassembled WGS sequence"/>
</dbReference>
<dbReference type="AlphaFoldDB" id="A0A1I2U7G9"/>
<evidence type="ECO:0000313" key="1">
    <source>
        <dbReference type="EMBL" id="SFG72319.1"/>
    </source>
</evidence>
<evidence type="ECO:0000313" key="2">
    <source>
        <dbReference type="Proteomes" id="UP000198623"/>
    </source>
</evidence>
<organism evidence="1 2">
    <name type="scientific">Neptunomonas qingdaonensis</name>
    <dbReference type="NCBI Taxonomy" id="1045558"/>
    <lineage>
        <taxon>Bacteria</taxon>
        <taxon>Pseudomonadati</taxon>
        <taxon>Pseudomonadota</taxon>
        <taxon>Gammaproteobacteria</taxon>
        <taxon>Oceanospirillales</taxon>
        <taxon>Oceanospirillaceae</taxon>
        <taxon>Neptunomonas</taxon>
    </lineage>
</organism>
<dbReference type="EMBL" id="FOOU01000012">
    <property type="protein sequence ID" value="SFG72319.1"/>
    <property type="molecule type" value="Genomic_DNA"/>
</dbReference>
<name>A0A1I2U7G9_9GAMM</name>
<keyword evidence="2" id="KW-1185">Reference proteome</keyword>
<dbReference type="RefSeq" id="WP_090729068.1">
    <property type="nucleotide sequence ID" value="NZ_FOOU01000012.1"/>
</dbReference>